<dbReference type="Pfam" id="PF21788">
    <property type="entry name" value="TNP-like_GBD"/>
    <property type="match status" value="1"/>
</dbReference>
<keyword evidence="4" id="KW-1185">Reference proteome</keyword>
<dbReference type="Proteomes" id="UP000499080">
    <property type="component" value="Unassembled WGS sequence"/>
</dbReference>
<dbReference type="OrthoDB" id="6491412at2759"/>
<proteinExistence type="predicted"/>
<dbReference type="Pfam" id="PF21787">
    <property type="entry name" value="TNP-like_RNaseH_N"/>
    <property type="match status" value="1"/>
</dbReference>
<sequence>MEIAYRLLFDSRVRCLRAASMVKKALELIHDTGIDVVFLTFDGPSTNTAMARGLGCTFEAEAIKSHFPHPVTQKDIIVIYDSSHMVTLIRNYLALKDPIFDSQNRMVRWDIIIKLHELQKKEGLHLANKLKTRHIQWQKEKMEVNLATQVFPKSVTDALLHLNHSLQRPDFEGCEATVDFVNLFDSLFDIFYSKNLLAKGFKFPLSKNNNENIFKFVCDAES</sequence>
<evidence type="ECO:0000313" key="3">
    <source>
        <dbReference type="EMBL" id="GBM18750.1"/>
    </source>
</evidence>
<accession>A0A4Y2DPL8</accession>
<evidence type="ECO:0000313" key="4">
    <source>
        <dbReference type="Proteomes" id="UP000499080"/>
    </source>
</evidence>
<feature type="domain" description="Transposable element P transposase-like GTP-binding insertion" evidence="2">
    <location>
        <begin position="83"/>
        <end position="203"/>
    </location>
</feature>
<organism evidence="3 4">
    <name type="scientific">Araneus ventricosus</name>
    <name type="common">Orbweaver spider</name>
    <name type="synonym">Epeira ventricosa</name>
    <dbReference type="NCBI Taxonomy" id="182803"/>
    <lineage>
        <taxon>Eukaryota</taxon>
        <taxon>Metazoa</taxon>
        <taxon>Ecdysozoa</taxon>
        <taxon>Arthropoda</taxon>
        <taxon>Chelicerata</taxon>
        <taxon>Arachnida</taxon>
        <taxon>Araneae</taxon>
        <taxon>Araneomorphae</taxon>
        <taxon>Entelegynae</taxon>
        <taxon>Araneoidea</taxon>
        <taxon>Araneidae</taxon>
        <taxon>Araneus</taxon>
    </lineage>
</organism>
<comment type="caution">
    <text evidence="3">The sequence shown here is derived from an EMBL/GenBank/DDBJ whole genome shotgun (WGS) entry which is preliminary data.</text>
</comment>
<protein>
    <submittedName>
        <fullName evidence="3">DNA transposase THAP9</fullName>
    </submittedName>
</protein>
<gene>
    <name evidence="3" type="primary">THAP9_37</name>
    <name evidence="3" type="ORF">AVEN_44308_1</name>
</gene>
<dbReference type="AlphaFoldDB" id="A0A4Y2DPL8"/>
<feature type="domain" description="Transposable element P transposase-like RNase H" evidence="1">
    <location>
        <begin position="12"/>
        <end position="55"/>
    </location>
</feature>
<reference evidence="3 4" key="1">
    <citation type="journal article" date="2019" name="Sci. Rep.">
        <title>Orb-weaving spider Araneus ventricosus genome elucidates the spidroin gene catalogue.</title>
        <authorList>
            <person name="Kono N."/>
            <person name="Nakamura H."/>
            <person name="Ohtoshi R."/>
            <person name="Moran D.A.P."/>
            <person name="Shinohara A."/>
            <person name="Yoshida Y."/>
            <person name="Fujiwara M."/>
            <person name="Mori M."/>
            <person name="Tomita M."/>
            <person name="Arakawa K."/>
        </authorList>
    </citation>
    <scope>NUCLEOTIDE SEQUENCE [LARGE SCALE GENOMIC DNA]</scope>
</reference>
<dbReference type="InterPro" id="IPR048366">
    <property type="entry name" value="TNP-like_GBD"/>
</dbReference>
<evidence type="ECO:0000259" key="2">
    <source>
        <dbReference type="Pfam" id="PF21788"/>
    </source>
</evidence>
<dbReference type="InterPro" id="IPR048365">
    <property type="entry name" value="TNP-like_RNaseH_N"/>
</dbReference>
<dbReference type="EMBL" id="BGPR01000410">
    <property type="protein sequence ID" value="GBM18750.1"/>
    <property type="molecule type" value="Genomic_DNA"/>
</dbReference>
<evidence type="ECO:0000259" key="1">
    <source>
        <dbReference type="Pfam" id="PF21787"/>
    </source>
</evidence>
<name>A0A4Y2DPL8_ARAVE</name>